<dbReference type="SUPFAM" id="SSF89550">
    <property type="entry name" value="PHP domain-like"/>
    <property type="match status" value="1"/>
</dbReference>
<proteinExistence type="inferred from homology"/>
<evidence type="ECO:0000256" key="2">
    <source>
        <dbReference type="ARBA" id="ARBA00009152"/>
    </source>
</evidence>
<dbReference type="Gene3D" id="3.20.20.140">
    <property type="entry name" value="Metal-dependent hydrolases"/>
    <property type="match status" value="1"/>
</dbReference>
<evidence type="ECO:0000256" key="7">
    <source>
        <dbReference type="ARBA" id="ARBA00049158"/>
    </source>
</evidence>
<keyword evidence="11" id="KW-1185">Reference proteome</keyword>
<keyword evidence="5 8" id="KW-0378">Hydrolase</keyword>
<dbReference type="EMBL" id="NCSJ02000141">
    <property type="protein sequence ID" value="RFU29050.1"/>
    <property type="molecule type" value="Genomic_DNA"/>
</dbReference>
<dbReference type="PANTHER" id="PTHR21039">
    <property type="entry name" value="HISTIDINOL PHOSPHATASE-RELATED"/>
    <property type="match status" value="1"/>
</dbReference>
<keyword evidence="6 8" id="KW-0368">Histidine biosynthesis</keyword>
<protein>
    <recommendedName>
        <fullName evidence="3 8">Histidinol-phosphatase</fullName>
        <shortName evidence="8">HolPase</shortName>
        <ecNumber evidence="3 8">3.1.3.15</ecNumber>
    </recommendedName>
</protein>
<sequence length="300" mass="33928">MAFSMHSHSGQFCPGHAKDPLEDVIQTAISHGMKSFALTEHMPREQASDLYPEEIQNGHTIAMLYPRHDAYILEAQRLQAKYASQITLLIGFEGEWIRPSYAPLITSMASHPAIDFFIGSVHHVHEIPIDYDAKFYGQAREAAGGTDERLFEDYFDSQLEMLRALRPVVVGHFDLIRLMSEEPDRDLKAWGKEGVWERVLRNLRVVVEQGGLLEVNSAALRKGLKEPYPGRSICEEFLKMGGKLTLSDDSHGIDHVGTNYKRAFDYLDSLGVKEVYLPKRDTTGTSKIPDERDLLDNLIT</sequence>
<evidence type="ECO:0000256" key="4">
    <source>
        <dbReference type="ARBA" id="ARBA00022605"/>
    </source>
</evidence>
<dbReference type="GO" id="GO:0000105">
    <property type="term" value="P:L-histidine biosynthetic process"/>
    <property type="evidence" value="ECO:0007669"/>
    <property type="project" value="UniProtKB-UniRule"/>
</dbReference>
<evidence type="ECO:0000313" key="10">
    <source>
        <dbReference type="EMBL" id="RFU29050.1"/>
    </source>
</evidence>
<comment type="catalytic activity">
    <reaction evidence="7 8">
        <text>L-histidinol phosphate + H2O = L-histidinol + phosphate</text>
        <dbReference type="Rhea" id="RHEA:14465"/>
        <dbReference type="ChEBI" id="CHEBI:15377"/>
        <dbReference type="ChEBI" id="CHEBI:43474"/>
        <dbReference type="ChEBI" id="CHEBI:57699"/>
        <dbReference type="ChEBI" id="CHEBI:57980"/>
        <dbReference type="EC" id="3.1.3.15"/>
    </reaction>
</comment>
<dbReference type="EC" id="3.1.3.15" evidence="3 8"/>
<dbReference type="InterPro" id="IPR010140">
    <property type="entry name" value="Histidinol_P_phosphatase_HisJ"/>
</dbReference>
<dbReference type="InterPro" id="IPR016195">
    <property type="entry name" value="Pol/histidinol_Pase-like"/>
</dbReference>
<dbReference type="Pfam" id="PF02811">
    <property type="entry name" value="PHP"/>
    <property type="match status" value="1"/>
</dbReference>
<keyword evidence="4 8" id="KW-0028">Amino-acid biosynthesis</keyword>
<dbReference type="InterPro" id="IPR004013">
    <property type="entry name" value="PHP_dom"/>
</dbReference>
<dbReference type="GO" id="GO:0005737">
    <property type="term" value="C:cytoplasm"/>
    <property type="evidence" value="ECO:0007669"/>
    <property type="project" value="TreeGrafter"/>
</dbReference>
<comment type="similarity">
    <text evidence="2 8">Belongs to the PHP hydrolase family. HisK subfamily.</text>
</comment>
<evidence type="ECO:0000256" key="6">
    <source>
        <dbReference type="ARBA" id="ARBA00023102"/>
    </source>
</evidence>
<gene>
    <name evidence="10" type="ORF">B7463_g7299</name>
</gene>
<evidence type="ECO:0000256" key="5">
    <source>
        <dbReference type="ARBA" id="ARBA00022801"/>
    </source>
</evidence>
<comment type="caution">
    <text evidence="10">The sequence shown here is derived from an EMBL/GenBank/DDBJ whole genome shotgun (WGS) entry which is preliminary data.</text>
</comment>
<dbReference type="CDD" id="cd12110">
    <property type="entry name" value="PHP_HisPPase_Hisj_like"/>
    <property type="match status" value="1"/>
</dbReference>
<evidence type="ECO:0000256" key="3">
    <source>
        <dbReference type="ARBA" id="ARBA00013085"/>
    </source>
</evidence>
<accession>A0A3E2H6N5</accession>
<dbReference type="PANTHER" id="PTHR21039:SF0">
    <property type="entry name" value="HISTIDINOL-PHOSPHATASE"/>
    <property type="match status" value="1"/>
</dbReference>
<dbReference type="GO" id="GO:0004401">
    <property type="term" value="F:histidinol-phosphatase activity"/>
    <property type="evidence" value="ECO:0007669"/>
    <property type="project" value="UniProtKB-UniRule"/>
</dbReference>
<dbReference type="Proteomes" id="UP000258309">
    <property type="component" value="Unassembled WGS sequence"/>
</dbReference>
<dbReference type="UniPathway" id="UPA00031">
    <property type="reaction ID" value="UER00013"/>
</dbReference>
<feature type="non-terminal residue" evidence="10">
    <location>
        <position position="300"/>
    </location>
</feature>
<organism evidence="10 11">
    <name type="scientific">Scytalidium lignicola</name>
    <name type="common">Hyphomycete</name>
    <dbReference type="NCBI Taxonomy" id="5539"/>
    <lineage>
        <taxon>Eukaryota</taxon>
        <taxon>Fungi</taxon>
        <taxon>Dikarya</taxon>
        <taxon>Ascomycota</taxon>
        <taxon>Pezizomycotina</taxon>
        <taxon>Leotiomycetes</taxon>
        <taxon>Leotiomycetes incertae sedis</taxon>
        <taxon>Scytalidium</taxon>
    </lineage>
</organism>
<feature type="non-terminal residue" evidence="10">
    <location>
        <position position="1"/>
    </location>
</feature>
<dbReference type="OMA" id="DYDRPMY"/>
<reference evidence="10 11" key="1">
    <citation type="submission" date="2018-05" db="EMBL/GenBank/DDBJ databases">
        <title>Draft genome sequence of Scytalidium lignicola DSM 105466, a ubiquitous saprotrophic fungus.</title>
        <authorList>
            <person name="Buettner E."/>
            <person name="Gebauer A.M."/>
            <person name="Hofrichter M."/>
            <person name="Liers C."/>
            <person name="Kellner H."/>
        </authorList>
    </citation>
    <scope>NUCLEOTIDE SEQUENCE [LARGE SCALE GENOMIC DNA]</scope>
    <source>
        <strain evidence="10 11">DSM 105466</strain>
    </source>
</reference>
<evidence type="ECO:0000313" key="11">
    <source>
        <dbReference type="Proteomes" id="UP000258309"/>
    </source>
</evidence>
<evidence type="ECO:0000256" key="8">
    <source>
        <dbReference type="RuleBase" id="RU366003"/>
    </source>
</evidence>
<dbReference type="AlphaFoldDB" id="A0A3E2H6N5"/>
<name>A0A3E2H6N5_SCYLI</name>
<evidence type="ECO:0000259" key="9">
    <source>
        <dbReference type="Pfam" id="PF02811"/>
    </source>
</evidence>
<feature type="domain" description="PHP" evidence="9">
    <location>
        <begin position="5"/>
        <end position="218"/>
    </location>
</feature>
<dbReference type="FunFam" id="3.20.20.140:FF:000059">
    <property type="entry name" value="Histidinol-phosphatase"/>
    <property type="match status" value="1"/>
</dbReference>
<dbReference type="NCBIfam" id="TIGR01856">
    <property type="entry name" value="hisJ_fam"/>
    <property type="match status" value="1"/>
</dbReference>
<evidence type="ECO:0000256" key="1">
    <source>
        <dbReference type="ARBA" id="ARBA00004970"/>
    </source>
</evidence>
<dbReference type="OrthoDB" id="5957391at2759"/>
<comment type="pathway">
    <text evidence="1 8">Amino-acid biosynthesis; L-histidine biosynthesis; L-histidine from 5-phospho-alpha-D-ribose 1-diphosphate: step 8/9.</text>
</comment>
<dbReference type="STRING" id="5539.A0A3E2H6N5"/>